<reference evidence="2" key="2">
    <citation type="journal article" date="2021" name="PeerJ">
        <title>Extensive microbial diversity within the chicken gut microbiome revealed by metagenomics and culture.</title>
        <authorList>
            <person name="Gilroy R."/>
            <person name="Ravi A."/>
            <person name="Getino M."/>
            <person name="Pursley I."/>
            <person name="Horton D.L."/>
            <person name="Alikhan N.F."/>
            <person name="Baker D."/>
            <person name="Gharbi K."/>
            <person name="Hall N."/>
            <person name="Watson M."/>
            <person name="Adriaenssens E.M."/>
            <person name="Foster-Nyarko E."/>
            <person name="Jarju S."/>
            <person name="Secka A."/>
            <person name="Antonio M."/>
            <person name="Oren A."/>
            <person name="Chaudhuri R.R."/>
            <person name="La Ragione R."/>
            <person name="Hildebrand F."/>
            <person name="Pallen M.J."/>
        </authorList>
    </citation>
    <scope>NUCLEOTIDE SEQUENCE</scope>
    <source>
        <strain evidence="2">CHK190-19873</strain>
    </source>
</reference>
<dbReference type="Gene3D" id="1.10.10.10">
    <property type="entry name" value="Winged helix-like DNA-binding domain superfamily/Winged helix DNA-binding domain"/>
    <property type="match status" value="1"/>
</dbReference>
<evidence type="ECO:0000313" key="3">
    <source>
        <dbReference type="Proteomes" id="UP000823935"/>
    </source>
</evidence>
<dbReference type="GO" id="GO:0003723">
    <property type="term" value="F:RNA binding"/>
    <property type="evidence" value="ECO:0007669"/>
    <property type="project" value="InterPro"/>
</dbReference>
<dbReference type="InterPro" id="IPR036388">
    <property type="entry name" value="WH-like_DNA-bd_sf"/>
</dbReference>
<dbReference type="Proteomes" id="UP000823935">
    <property type="component" value="Unassembled WGS sequence"/>
</dbReference>
<gene>
    <name evidence="2" type="ORF">IAB44_02860</name>
</gene>
<dbReference type="InterPro" id="IPR008327">
    <property type="entry name" value="Sig_transdc_resp-reg_antiterm"/>
</dbReference>
<accession>A0A9D1ERM1</accession>
<dbReference type="EMBL" id="DVIQ01000019">
    <property type="protein sequence ID" value="HIS30476.1"/>
    <property type="molecule type" value="Genomic_DNA"/>
</dbReference>
<dbReference type="Pfam" id="PF03861">
    <property type="entry name" value="ANTAR"/>
    <property type="match status" value="1"/>
</dbReference>
<evidence type="ECO:0000259" key="1">
    <source>
        <dbReference type="PROSITE" id="PS50921"/>
    </source>
</evidence>
<dbReference type="InterPro" id="IPR011006">
    <property type="entry name" value="CheY-like_superfamily"/>
</dbReference>
<dbReference type="AlphaFoldDB" id="A0A9D1ERM1"/>
<name>A0A9D1ERM1_9FIRM</name>
<comment type="caution">
    <text evidence="2">The sequence shown here is derived from an EMBL/GenBank/DDBJ whole genome shotgun (WGS) entry which is preliminary data.</text>
</comment>
<evidence type="ECO:0000313" key="2">
    <source>
        <dbReference type="EMBL" id="HIS30476.1"/>
    </source>
</evidence>
<proteinExistence type="predicted"/>
<dbReference type="InterPro" id="IPR005561">
    <property type="entry name" value="ANTAR"/>
</dbReference>
<organism evidence="2 3">
    <name type="scientific">Candidatus Limivivens intestinipullorum</name>
    <dbReference type="NCBI Taxonomy" id="2840858"/>
    <lineage>
        <taxon>Bacteria</taxon>
        <taxon>Bacillati</taxon>
        <taxon>Bacillota</taxon>
        <taxon>Clostridia</taxon>
        <taxon>Lachnospirales</taxon>
        <taxon>Lachnospiraceae</taxon>
        <taxon>Lachnospiraceae incertae sedis</taxon>
        <taxon>Candidatus Limivivens</taxon>
    </lineage>
</organism>
<dbReference type="SUPFAM" id="SSF52172">
    <property type="entry name" value="CheY-like"/>
    <property type="match status" value="1"/>
</dbReference>
<dbReference type="PROSITE" id="PS50921">
    <property type="entry name" value="ANTAR"/>
    <property type="match status" value="1"/>
</dbReference>
<dbReference type="PIRSF" id="PIRSF036382">
    <property type="entry name" value="RR_antiterm"/>
    <property type="match status" value="1"/>
</dbReference>
<feature type="domain" description="ANTAR" evidence="1">
    <location>
        <begin position="116"/>
        <end position="177"/>
    </location>
</feature>
<sequence>MVNVIVVFPNLENAKSVRNLLIRNGYSVAGVCTSGAQALQAADRLTDGIIVCGYKFSDMLYTELHECLPPSFEMLLAASDTVLGMGVSRDIVSLPLPLKVHDLVNTLEMMTAAHLRKKRKQKAKPKERSLEDKRIIEKAKQLLMERNHMTEDEAHRYIQKCSMDSGNSMVESAKMVFSLMKF</sequence>
<protein>
    <submittedName>
        <fullName evidence="2">ANTAR domain-containing protein</fullName>
    </submittedName>
</protein>
<reference evidence="2" key="1">
    <citation type="submission" date="2020-10" db="EMBL/GenBank/DDBJ databases">
        <authorList>
            <person name="Gilroy R."/>
        </authorList>
    </citation>
    <scope>NUCLEOTIDE SEQUENCE</scope>
    <source>
        <strain evidence="2">CHK190-19873</strain>
    </source>
</reference>
<dbReference type="SMART" id="SM01012">
    <property type="entry name" value="ANTAR"/>
    <property type="match status" value="1"/>
</dbReference>